<feature type="domain" description="Sodium/calcium exchanger membrane region" evidence="6">
    <location>
        <begin position="2"/>
        <end position="83"/>
    </location>
</feature>
<dbReference type="AlphaFoldDB" id="A0A645I202"/>
<keyword evidence="2 5" id="KW-0812">Transmembrane</keyword>
<dbReference type="Pfam" id="PF01699">
    <property type="entry name" value="Na_Ca_ex"/>
    <property type="match status" value="1"/>
</dbReference>
<dbReference type="Gene3D" id="1.20.1420.30">
    <property type="entry name" value="NCX, central ion-binding region"/>
    <property type="match status" value="1"/>
</dbReference>
<reference evidence="7" key="1">
    <citation type="submission" date="2019-08" db="EMBL/GenBank/DDBJ databases">
        <authorList>
            <person name="Kucharzyk K."/>
            <person name="Murdoch R.W."/>
            <person name="Higgins S."/>
            <person name="Loffler F."/>
        </authorList>
    </citation>
    <scope>NUCLEOTIDE SEQUENCE</scope>
</reference>
<evidence type="ECO:0000256" key="3">
    <source>
        <dbReference type="ARBA" id="ARBA00022989"/>
    </source>
</evidence>
<dbReference type="InterPro" id="IPR004837">
    <property type="entry name" value="NaCa_Exmemb"/>
</dbReference>
<accession>A0A645I202</accession>
<evidence type="ECO:0000313" key="7">
    <source>
        <dbReference type="EMBL" id="MPN42494.1"/>
    </source>
</evidence>
<evidence type="ECO:0000259" key="6">
    <source>
        <dbReference type="Pfam" id="PF01699"/>
    </source>
</evidence>
<evidence type="ECO:0000256" key="2">
    <source>
        <dbReference type="ARBA" id="ARBA00022692"/>
    </source>
</evidence>
<sequence>MRREQDIAIGNVVGSNIFNILGIIGLSGMTRPVYAAGIQWTDWATMVFAALLLLPIMRTGFKISRREGLIFVLLFAGYVAWLVLNHNG</sequence>
<feature type="transmembrane region" description="Helical" evidence="5">
    <location>
        <begin position="7"/>
        <end position="27"/>
    </location>
</feature>
<gene>
    <name evidence="7" type="ORF">SDC9_190051</name>
</gene>
<evidence type="ECO:0000256" key="1">
    <source>
        <dbReference type="ARBA" id="ARBA00004141"/>
    </source>
</evidence>
<evidence type="ECO:0000256" key="5">
    <source>
        <dbReference type="SAM" id="Phobius"/>
    </source>
</evidence>
<feature type="transmembrane region" description="Helical" evidence="5">
    <location>
        <begin position="68"/>
        <end position="84"/>
    </location>
</feature>
<feature type="transmembrane region" description="Helical" evidence="5">
    <location>
        <begin position="33"/>
        <end position="56"/>
    </location>
</feature>
<dbReference type="GO" id="GO:0055085">
    <property type="term" value="P:transmembrane transport"/>
    <property type="evidence" value="ECO:0007669"/>
    <property type="project" value="InterPro"/>
</dbReference>
<dbReference type="EMBL" id="VSSQ01100271">
    <property type="protein sequence ID" value="MPN42494.1"/>
    <property type="molecule type" value="Genomic_DNA"/>
</dbReference>
<protein>
    <recommendedName>
        <fullName evidence="6">Sodium/calcium exchanger membrane region domain-containing protein</fullName>
    </recommendedName>
</protein>
<organism evidence="7">
    <name type="scientific">bioreactor metagenome</name>
    <dbReference type="NCBI Taxonomy" id="1076179"/>
    <lineage>
        <taxon>unclassified sequences</taxon>
        <taxon>metagenomes</taxon>
        <taxon>ecological metagenomes</taxon>
    </lineage>
</organism>
<comment type="subcellular location">
    <subcellularLocation>
        <location evidence="1">Membrane</location>
        <topology evidence="1">Multi-pass membrane protein</topology>
    </subcellularLocation>
</comment>
<keyword evidence="4 5" id="KW-0472">Membrane</keyword>
<comment type="caution">
    <text evidence="7">The sequence shown here is derived from an EMBL/GenBank/DDBJ whole genome shotgun (WGS) entry which is preliminary data.</text>
</comment>
<dbReference type="GO" id="GO:0016020">
    <property type="term" value="C:membrane"/>
    <property type="evidence" value="ECO:0007669"/>
    <property type="project" value="UniProtKB-SubCell"/>
</dbReference>
<proteinExistence type="predicted"/>
<dbReference type="InterPro" id="IPR044880">
    <property type="entry name" value="NCX_ion-bd_dom_sf"/>
</dbReference>
<keyword evidence="3 5" id="KW-1133">Transmembrane helix</keyword>
<evidence type="ECO:0000256" key="4">
    <source>
        <dbReference type="ARBA" id="ARBA00023136"/>
    </source>
</evidence>
<name>A0A645I202_9ZZZZ</name>